<dbReference type="Proteomes" id="UP001217089">
    <property type="component" value="Unassembled WGS sequence"/>
</dbReference>
<proteinExistence type="inferred from homology"/>
<dbReference type="InterPro" id="IPR050196">
    <property type="entry name" value="Cytochrome_P450_Monoox"/>
</dbReference>
<comment type="similarity">
    <text evidence="1">Belongs to the cytochrome P450 family.</text>
</comment>
<gene>
    <name evidence="2" type="ORF">KUTeg_014242</name>
</gene>
<dbReference type="Gene3D" id="1.10.630.10">
    <property type="entry name" value="Cytochrome P450"/>
    <property type="match status" value="1"/>
</dbReference>
<sequence length="379" mass="43684">MALALWECRPEPKNRGFGGGYRHALPWLGEGLLIAGGQRWARSRRLLTPAFHFDILHPYINIYNDSAELMLFLHTGYNTEIKRHPYVEAVTELSKIIDIRTRNVLLHPNFVFYLTSMGKTFKKHCDYVHSVAKEVIDRRKNKLKEAKSPTKKYLDFLDILLTARDENGVGLTDLEIRNEVDTFLFEGHDTTASGISWILYALASHPEFQRKCQEEIDAILEDKADEKIEWEDLPKFEYLTQCIKEGMRINPPVPAVARALSKKMTIDGITYLPGTMVALNMYLLHHNPTVWKNPEIYDPERFSKENIDKIGPFDFCPFAAGPRNCIGQNFAMNEEKVLLARFLHRYTIELDPTHVTEKAFALVLRAPNGIKVIVKKRKQ</sequence>
<dbReference type="PANTHER" id="PTHR24291">
    <property type="entry name" value="CYTOCHROME P450 FAMILY 4"/>
    <property type="match status" value="1"/>
</dbReference>
<dbReference type="Pfam" id="PF00067">
    <property type="entry name" value="p450"/>
    <property type="match status" value="1"/>
</dbReference>
<dbReference type="PANTHER" id="PTHR24291:SF201">
    <property type="entry name" value="CYTOCHROME P450, FAMILY 4, SUBFAMILY B, POLYPEPTIDE 7"/>
    <property type="match status" value="1"/>
</dbReference>
<dbReference type="SUPFAM" id="SSF48264">
    <property type="entry name" value="Cytochrome P450"/>
    <property type="match status" value="1"/>
</dbReference>
<dbReference type="CDD" id="cd20659">
    <property type="entry name" value="CYP4B_4F-like"/>
    <property type="match status" value="1"/>
</dbReference>
<keyword evidence="3" id="KW-1185">Reference proteome</keyword>
<dbReference type="InterPro" id="IPR001128">
    <property type="entry name" value="Cyt_P450"/>
</dbReference>
<reference evidence="2 3" key="1">
    <citation type="submission" date="2022-12" db="EMBL/GenBank/DDBJ databases">
        <title>Chromosome-level genome of Tegillarca granosa.</title>
        <authorList>
            <person name="Kim J."/>
        </authorList>
    </citation>
    <scope>NUCLEOTIDE SEQUENCE [LARGE SCALE GENOMIC DNA]</scope>
    <source>
        <strain evidence="2">Teg-2019</strain>
        <tissue evidence="2">Adductor muscle</tissue>
    </source>
</reference>
<accession>A0ABQ9EW30</accession>
<dbReference type="PRINTS" id="PR00385">
    <property type="entry name" value="P450"/>
</dbReference>
<evidence type="ECO:0000313" key="2">
    <source>
        <dbReference type="EMBL" id="KAJ8309368.1"/>
    </source>
</evidence>
<name>A0ABQ9EW30_TEGGR</name>
<evidence type="ECO:0000256" key="1">
    <source>
        <dbReference type="ARBA" id="ARBA00010617"/>
    </source>
</evidence>
<comment type="caution">
    <text evidence="2">The sequence shown here is derived from an EMBL/GenBank/DDBJ whole genome shotgun (WGS) entry which is preliminary data.</text>
</comment>
<dbReference type="PRINTS" id="PR00463">
    <property type="entry name" value="EP450I"/>
</dbReference>
<protein>
    <submittedName>
        <fullName evidence="2">Uncharacterized protein</fullName>
    </submittedName>
</protein>
<organism evidence="2 3">
    <name type="scientific">Tegillarca granosa</name>
    <name type="common">Malaysian cockle</name>
    <name type="synonym">Anadara granosa</name>
    <dbReference type="NCBI Taxonomy" id="220873"/>
    <lineage>
        <taxon>Eukaryota</taxon>
        <taxon>Metazoa</taxon>
        <taxon>Spiralia</taxon>
        <taxon>Lophotrochozoa</taxon>
        <taxon>Mollusca</taxon>
        <taxon>Bivalvia</taxon>
        <taxon>Autobranchia</taxon>
        <taxon>Pteriomorphia</taxon>
        <taxon>Arcoida</taxon>
        <taxon>Arcoidea</taxon>
        <taxon>Arcidae</taxon>
        <taxon>Tegillarca</taxon>
    </lineage>
</organism>
<dbReference type="EMBL" id="JARBDR010000657">
    <property type="protein sequence ID" value="KAJ8309368.1"/>
    <property type="molecule type" value="Genomic_DNA"/>
</dbReference>
<evidence type="ECO:0000313" key="3">
    <source>
        <dbReference type="Proteomes" id="UP001217089"/>
    </source>
</evidence>
<dbReference type="InterPro" id="IPR036396">
    <property type="entry name" value="Cyt_P450_sf"/>
</dbReference>
<dbReference type="InterPro" id="IPR002401">
    <property type="entry name" value="Cyt_P450_E_grp-I"/>
</dbReference>